<dbReference type="AlphaFoldDB" id="W4LVT7"/>
<organism evidence="1 2">
    <name type="scientific">Candidatus Entotheonella gemina</name>
    <dbReference type="NCBI Taxonomy" id="1429439"/>
    <lineage>
        <taxon>Bacteria</taxon>
        <taxon>Pseudomonadati</taxon>
        <taxon>Nitrospinota/Tectimicrobiota group</taxon>
        <taxon>Candidatus Tectimicrobiota</taxon>
        <taxon>Candidatus Entotheonellia</taxon>
        <taxon>Candidatus Entotheonellales</taxon>
        <taxon>Candidatus Entotheonellaceae</taxon>
        <taxon>Candidatus Entotheonella</taxon>
    </lineage>
</organism>
<dbReference type="Gene3D" id="3.40.50.1010">
    <property type="entry name" value="5'-nuclease"/>
    <property type="match status" value="1"/>
</dbReference>
<keyword evidence="2" id="KW-1185">Reference proteome</keyword>
<accession>W4LVT7</accession>
<sequence>MIFSYDREAVLWHAEERARLASQGRIPPYVDGQIAAIAVVNNLT</sequence>
<dbReference type="InterPro" id="IPR029060">
    <property type="entry name" value="PIN-like_dom_sf"/>
</dbReference>
<name>W4LVT7_9BACT</name>
<evidence type="ECO:0000313" key="1">
    <source>
        <dbReference type="EMBL" id="ETX01492.1"/>
    </source>
</evidence>
<comment type="caution">
    <text evidence="1">The sequence shown here is derived from an EMBL/GenBank/DDBJ whole genome shotgun (WGS) entry which is preliminary data.</text>
</comment>
<evidence type="ECO:0000313" key="2">
    <source>
        <dbReference type="Proteomes" id="UP000019140"/>
    </source>
</evidence>
<reference evidence="1 2" key="1">
    <citation type="journal article" date="2014" name="Nature">
        <title>An environmental bacterial taxon with a large and distinct metabolic repertoire.</title>
        <authorList>
            <person name="Wilson M.C."/>
            <person name="Mori T."/>
            <person name="Ruckert C."/>
            <person name="Uria A.R."/>
            <person name="Helf M.J."/>
            <person name="Takada K."/>
            <person name="Gernert C."/>
            <person name="Steffens U.A."/>
            <person name="Heycke N."/>
            <person name="Schmitt S."/>
            <person name="Rinke C."/>
            <person name="Helfrich E.J."/>
            <person name="Brachmann A.O."/>
            <person name="Gurgui C."/>
            <person name="Wakimoto T."/>
            <person name="Kracht M."/>
            <person name="Crusemann M."/>
            <person name="Hentschel U."/>
            <person name="Abe I."/>
            <person name="Matsunaga S."/>
            <person name="Kalinowski J."/>
            <person name="Takeyama H."/>
            <person name="Piel J."/>
        </authorList>
    </citation>
    <scope>NUCLEOTIDE SEQUENCE [LARGE SCALE GENOMIC DNA]</scope>
    <source>
        <strain evidence="2">TSY2</strain>
    </source>
</reference>
<protein>
    <submittedName>
        <fullName evidence="1">Uncharacterized protein</fullName>
    </submittedName>
</protein>
<proteinExistence type="predicted"/>
<dbReference type="HOGENOM" id="CLU_3225993_0_0_7"/>
<dbReference type="SUPFAM" id="SSF88723">
    <property type="entry name" value="PIN domain-like"/>
    <property type="match status" value="1"/>
</dbReference>
<feature type="non-terminal residue" evidence="1">
    <location>
        <position position="44"/>
    </location>
</feature>
<dbReference type="Proteomes" id="UP000019140">
    <property type="component" value="Unassembled WGS sequence"/>
</dbReference>
<gene>
    <name evidence="1" type="ORF">ETSY2_37180</name>
</gene>
<dbReference type="EMBL" id="AZHX01001616">
    <property type="protein sequence ID" value="ETX01492.1"/>
    <property type="molecule type" value="Genomic_DNA"/>
</dbReference>